<evidence type="ECO:0000256" key="1">
    <source>
        <dbReference type="SAM" id="Phobius"/>
    </source>
</evidence>
<keyword evidence="1" id="KW-0812">Transmembrane</keyword>
<feature type="transmembrane region" description="Helical" evidence="1">
    <location>
        <begin position="289"/>
        <end position="314"/>
    </location>
</feature>
<reference evidence="3" key="1">
    <citation type="submission" date="2016-11" db="EMBL/GenBank/DDBJ databases">
        <authorList>
            <person name="Varghese N."/>
            <person name="Submissions S."/>
        </authorList>
    </citation>
    <scope>NUCLEOTIDE SEQUENCE [LARGE SCALE GENOMIC DNA]</scope>
    <source>
        <strain evidence="3">DSM 18095</strain>
    </source>
</reference>
<dbReference type="GeneID" id="90996557"/>
<evidence type="ECO:0000313" key="3">
    <source>
        <dbReference type="Proteomes" id="UP000184114"/>
    </source>
</evidence>
<organism evidence="2 3">
    <name type="scientific">Tissierella praeacuta DSM 18095</name>
    <dbReference type="NCBI Taxonomy" id="1123404"/>
    <lineage>
        <taxon>Bacteria</taxon>
        <taxon>Bacillati</taxon>
        <taxon>Bacillota</taxon>
        <taxon>Tissierellia</taxon>
        <taxon>Tissierellales</taxon>
        <taxon>Tissierellaceae</taxon>
        <taxon>Tissierella</taxon>
    </lineage>
</organism>
<feature type="transmembrane region" description="Helical" evidence="1">
    <location>
        <begin position="326"/>
        <end position="357"/>
    </location>
</feature>
<keyword evidence="1" id="KW-1133">Transmembrane helix</keyword>
<evidence type="ECO:0000313" key="2">
    <source>
        <dbReference type="EMBL" id="SHE41551.1"/>
    </source>
</evidence>
<dbReference type="EMBL" id="FQTY01000002">
    <property type="protein sequence ID" value="SHE41551.1"/>
    <property type="molecule type" value="Genomic_DNA"/>
</dbReference>
<feature type="transmembrane region" description="Helical" evidence="1">
    <location>
        <begin position="12"/>
        <end position="33"/>
    </location>
</feature>
<feature type="transmembrane region" description="Helical" evidence="1">
    <location>
        <begin position="377"/>
        <end position="397"/>
    </location>
</feature>
<feature type="transmembrane region" description="Helical" evidence="1">
    <location>
        <begin position="198"/>
        <end position="219"/>
    </location>
</feature>
<accession>A0A1M4TAR6</accession>
<dbReference type="STRING" id="1123404.SAMN02745784_00587"/>
<feature type="transmembrane region" description="Helical" evidence="1">
    <location>
        <begin position="141"/>
        <end position="160"/>
    </location>
</feature>
<gene>
    <name evidence="2" type="ORF">SAMN02745784_00587</name>
</gene>
<feature type="transmembrane region" description="Helical" evidence="1">
    <location>
        <begin position="263"/>
        <end position="283"/>
    </location>
</feature>
<feature type="transmembrane region" description="Helical" evidence="1">
    <location>
        <begin position="70"/>
        <end position="90"/>
    </location>
</feature>
<sequence length="400" mass="43617">MENIKNNKKQYSAGSLAGLIISLGIGFLIYFILSSINVQSSWLDYNTIVANANHNPFYKLIWYIMNFTEAQFYAGVFASLGIIIGGFVAWRLDVKNSKLAGFNVSYGSNLWPWVLASQLLSLFIAIFVLNFTSFFENGEYTWLPTFITVVGAPPAIMLLYGPSIKALLTGSILGGVMGFPVAFWITNNIIPALGVPGVVSNVFTMAITGILVCGIAKALPWMKKVPSKTLNRPVKSQEETLREMEKPLWFVRRVLADFSEAQFYGNEIAGLFIIIGASLDWILNINHGAYASGAIPAIILSQFVGSSIGVFLYFNKYVEKGWYGTYVPVVSVGPACVLMFGSSVGVAVTAGILGGIIGPPLAEYFCDKLPEDYHPTIGNVTSMGVTTIVVSMIIKVLPWF</sequence>
<keyword evidence="3" id="KW-1185">Reference proteome</keyword>
<feature type="transmembrane region" description="Helical" evidence="1">
    <location>
        <begin position="110"/>
        <end position="129"/>
    </location>
</feature>
<keyword evidence="1" id="KW-0472">Membrane</keyword>
<protein>
    <submittedName>
        <fullName evidence="2">Uncharacterized protein</fullName>
    </submittedName>
</protein>
<dbReference type="AlphaFoldDB" id="A0A1M4TAR6"/>
<dbReference type="RefSeq" id="WP_084725095.1">
    <property type="nucleotide sequence ID" value="NZ_FQTY01000002.1"/>
</dbReference>
<proteinExistence type="predicted"/>
<feature type="transmembrane region" description="Helical" evidence="1">
    <location>
        <begin position="167"/>
        <end position="186"/>
    </location>
</feature>
<name>A0A1M4TAR6_9FIRM</name>
<dbReference type="Proteomes" id="UP000184114">
    <property type="component" value="Unassembled WGS sequence"/>
</dbReference>